<evidence type="ECO:0000313" key="2">
    <source>
        <dbReference type="Proteomes" id="UP000281909"/>
    </source>
</evidence>
<sequence length="50" mass="5911">MAIHADCTTPAKCNAFNLLIYKGFNSYQYWHNRCNYLRMLAIQVHTELMT</sequence>
<accession>A0A448DTL9</accession>
<protein>
    <submittedName>
        <fullName evidence="1">Uncharacterized protein</fullName>
    </submittedName>
</protein>
<dbReference type="Proteomes" id="UP000281909">
    <property type="component" value="Chromosome"/>
</dbReference>
<evidence type="ECO:0000313" key="1">
    <source>
        <dbReference type="EMBL" id="VEF10129.1"/>
    </source>
</evidence>
<reference evidence="1 2" key="1">
    <citation type="submission" date="2018-12" db="EMBL/GenBank/DDBJ databases">
        <authorList>
            <consortium name="Pathogen Informatics"/>
        </authorList>
    </citation>
    <scope>NUCLEOTIDE SEQUENCE [LARGE SCALE GENOMIC DNA]</scope>
    <source>
        <strain evidence="1 2">NCTC9428</strain>
    </source>
</reference>
<dbReference type="EMBL" id="LR134318">
    <property type="protein sequence ID" value="VEF10129.1"/>
    <property type="molecule type" value="Genomic_DNA"/>
</dbReference>
<name>A0A448DTL9_PSEFL</name>
<gene>
    <name evidence="1" type="ORF">NCTC9428_01716</name>
</gene>
<dbReference type="AlphaFoldDB" id="A0A448DTL9"/>
<organism evidence="1 2">
    <name type="scientific">Pseudomonas fluorescens</name>
    <dbReference type="NCBI Taxonomy" id="294"/>
    <lineage>
        <taxon>Bacteria</taxon>
        <taxon>Pseudomonadati</taxon>
        <taxon>Pseudomonadota</taxon>
        <taxon>Gammaproteobacteria</taxon>
        <taxon>Pseudomonadales</taxon>
        <taxon>Pseudomonadaceae</taxon>
        <taxon>Pseudomonas</taxon>
    </lineage>
</organism>
<proteinExistence type="predicted"/>